<comment type="subcellular location">
    <subcellularLocation>
        <location evidence="1 7">Cell outer membrane</location>
        <topology evidence="1 7">Multi-pass membrane protein</topology>
    </subcellularLocation>
</comment>
<dbReference type="NCBIfam" id="TIGR04056">
    <property type="entry name" value="OMP_RagA_SusC"/>
    <property type="match status" value="1"/>
</dbReference>
<dbReference type="EMBL" id="CP040749">
    <property type="protein sequence ID" value="QCX40100.1"/>
    <property type="molecule type" value="Genomic_DNA"/>
</dbReference>
<dbReference type="NCBIfam" id="TIGR04057">
    <property type="entry name" value="SusC_RagA_signa"/>
    <property type="match status" value="1"/>
</dbReference>
<dbReference type="InterPro" id="IPR023997">
    <property type="entry name" value="TonB-dep_OMP_SusC/RagA_CS"/>
</dbReference>
<evidence type="ECO:0000256" key="1">
    <source>
        <dbReference type="ARBA" id="ARBA00004571"/>
    </source>
</evidence>
<evidence type="ECO:0000256" key="7">
    <source>
        <dbReference type="PROSITE-ProRule" id="PRU01360"/>
    </source>
</evidence>
<dbReference type="Gene3D" id="2.60.40.1120">
    <property type="entry name" value="Carboxypeptidase-like, regulatory domain"/>
    <property type="match status" value="1"/>
</dbReference>
<accession>A0A5B7TUT8</accession>
<name>A0A5B7TUT8_9FLAO</name>
<dbReference type="Proteomes" id="UP000306229">
    <property type="component" value="Chromosome"/>
</dbReference>
<dbReference type="Gene3D" id="2.170.130.10">
    <property type="entry name" value="TonB-dependent receptor, plug domain"/>
    <property type="match status" value="1"/>
</dbReference>
<dbReference type="RefSeq" id="WP_138950936.1">
    <property type="nucleotide sequence ID" value="NZ_CP040749.1"/>
</dbReference>
<keyword evidence="3 7" id="KW-1134">Transmembrane beta strand</keyword>
<keyword evidence="6 7" id="KW-0998">Cell outer membrane</keyword>
<feature type="signal peptide" evidence="8">
    <location>
        <begin position="1"/>
        <end position="22"/>
    </location>
</feature>
<dbReference type="SUPFAM" id="SSF49464">
    <property type="entry name" value="Carboxypeptidase regulatory domain-like"/>
    <property type="match status" value="1"/>
</dbReference>
<keyword evidence="2 7" id="KW-0813">Transport</keyword>
<comment type="similarity">
    <text evidence="7">Belongs to the TonB-dependent receptor family.</text>
</comment>
<keyword evidence="8" id="KW-0732">Signal</keyword>
<dbReference type="AlphaFoldDB" id="A0A5B7TUT8"/>
<dbReference type="PROSITE" id="PS52016">
    <property type="entry name" value="TONB_DEPENDENT_REC_3"/>
    <property type="match status" value="1"/>
</dbReference>
<keyword evidence="4 7" id="KW-0812">Transmembrane</keyword>
<evidence type="ECO:0000259" key="9">
    <source>
        <dbReference type="Pfam" id="PF07715"/>
    </source>
</evidence>
<evidence type="ECO:0000256" key="6">
    <source>
        <dbReference type="ARBA" id="ARBA00023237"/>
    </source>
</evidence>
<proteinExistence type="inferred from homology"/>
<evidence type="ECO:0000313" key="11">
    <source>
        <dbReference type="Proteomes" id="UP000306229"/>
    </source>
</evidence>
<reference evidence="10 11" key="1">
    <citation type="submission" date="2019-05" db="EMBL/GenBank/DDBJ databases">
        <title>Algicella ahnfeltiae gen. nov., sp. nov., a novel marine bacterium of the family Flavobacteriaceae isolated from a red alga.</title>
        <authorList>
            <person name="Nedashkovskaya O.I."/>
            <person name="Kukhlevskiy A.D."/>
            <person name="Kim S.-G."/>
            <person name="Zhukova N.V."/>
            <person name="Mikhailov V.V."/>
        </authorList>
    </citation>
    <scope>NUCLEOTIDE SEQUENCE [LARGE SCALE GENOMIC DNA]</scope>
    <source>
        <strain evidence="10 11">10Alg115</strain>
    </source>
</reference>
<keyword evidence="5 7" id="KW-0472">Membrane</keyword>
<dbReference type="GO" id="GO:0009279">
    <property type="term" value="C:cell outer membrane"/>
    <property type="evidence" value="ECO:0007669"/>
    <property type="project" value="UniProtKB-SubCell"/>
</dbReference>
<protein>
    <submittedName>
        <fullName evidence="10">SusC/RagA family TonB-linked outer membrane protein</fullName>
    </submittedName>
</protein>
<dbReference type="InterPro" id="IPR039426">
    <property type="entry name" value="TonB-dep_rcpt-like"/>
</dbReference>
<dbReference type="InterPro" id="IPR023996">
    <property type="entry name" value="TonB-dep_OMP_SusC/RagA"/>
</dbReference>
<dbReference type="InterPro" id="IPR036942">
    <property type="entry name" value="Beta-barrel_TonB_sf"/>
</dbReference>
<sequence>MKFKFYNLLLVFSVLCGSLLHAQERTINGTVSDESGPLPGVSVVIKGTTSGTETDFDGIYSIKAKTGDVLKFSFIGMSTKEVTVGTSSTMNVVLEADNVLDEVVVTGLGIRREKQALGYAQQSVDGEELQKGKQIDVNNALAGKVAGVQIVGQASTGFRDSEIKLRGETNVLYVVDGIQVYQTGDINTNDIADMSVLKGASATAIYGPEGRNGVIIITTKKGTNGKATFTLDHSTIMGSVSQVPDYQNEYGGGYSQTFNTFSYDPAEDPASWASFDGDLYPDFWADESWGPKLDGTLVRHWDSWIPGTPEFGETRAWEPTKNDVDSFYRTSVTNNTSLSFSKGGDGYNIRTSLSLIDKAGIIQNSDQKTINLALNANYDISDKFTVTVNVNYQDRKTNNDPDQGYANLASNMNQWWQRQLDMDKLADYERAGQIVSWNIRGPRDARPLYWDMPNFQPLENLKHEYKNSVYGKIGGTYTFNEKFNIIAEVRSTFHNFARDDRSTTKSLLDPASYAEVQRRYNKEHYFSMLNYTDSFLGGSLDVDAQLGGEIINTDYKWLYANTNGDLTIPEFYNLAGSQDPVSAGTTIIQGKTRGTFLKASLGFKNLLYVDASYRFDWSSTAAPDNNRVETYGISTSLLLSKLLPQNEIMSFFKLRAGYAKAPYFPDPYQISSVYDTGANLYQGNGTLYVQGQQNNPNLVGGVRGEFEVGAEFKFIRNRIGLDVTYFNRVDEDLPVSVSLDGSTGYTGITVNSGKNTSKGFEVGLNGSIVKTDDFGWDLGVNFGTLEKFVDAIYPGVDSYDISTYTSSMKLQARVGEEYGLFYGVGFATHTDGSTIFTSSDNFARESNKKIGSLLPDYTYGITSTIRYKNFDLFVGFDGQKGGLYYSRTQRYMDHSGLSAQTAGLNDKGNPLRDPVASGGGIHIVGVLQTGTNANGVPISDGTIVDKYVDPQDYFNLGNLGNIYENNVHDATYLKLRTARLNYNFNSDLVAKVGLEAIQLSVFGDNLWLIDADMNWVDPSEIEKRSGVNWAEAGQLPTTRSFGLNVKLTF</sequence>
<evidence type="ECO:0000256" key="3">
    <source>
        <dbReference type="ARBA" id="ARBA00022452"/>
    </source>
</evidence>
<keyword evidence="11" id="KW-1185">Reference proteome</keyword>
<dbReference type="Pfam" id="PF13715">
    <property type="entry name" value="CarbopepD_reg_2"/>
    <property type="match status" value="1"/>
</dbReference>
<feature type="chain" id="PRO_5022741234" evidence="8">
    <location>
        <begin position="23"/>
        <end position="1049"/>
    </location>
</feature>
<dbReference type="Gene3D" id="2.40.170.20">
    <property type="entry name" value="TonB-dependent receptor, beta-barrel domain"/>
    <property type="match status" value="1"/>
</dbReference>
<gene>
    <name evidence="10" type="ORF">FF125_17210</name>
</gene>
<dbReference type="InterPro" id="IPR008969">
    <property type="entry name" value="CarboxyPept-like_regulatory"/>
</dbReference>
<dbReference type="InterPro" id="IPR037066">
    <property type="entry name" value="Plug_dom_sf"/>
</dbReference>
<dbReference type="Pfam" id="PF07715">
    <property type="entry name" value="Plug"/>
    <property type="match status" value="1"/>
</dbReference>
<feature type="domain" description="TonB-dependent receptor plug" evidence="9">
    <location>
        <begin position="115"/>
        <end position="214"/>
    </location>
</feature>
<dbReference type="InterPro" id="IPR012910">
    <property type="entry name" value="Plug_dom"/>
</dbReference>
<evidence type="ECO:0000256" key="8">
    <source>
        <dbReference type="SAM" id="SignalP"/>
    </source>
</evidence>
<evidence type="ECO:0000256" key="4">
    <source>
        <dbReference type="ARBA" id="ARBA00022692"/>
    </source>
</evidence>
<evidence type="ECO:0000313" key="10">
    <source>
        <dbReference type="EMBL" id="QCX40100.1"/>
    </source>
</evidence>
<dbReference type="OrthoDB" id="9768177at2"/>
<organism evidence="10 11">
    <name type="scientific">Aureibaculum algae</name>
    <dbReference type="NCBI Taxonomy" id="2584122"/>
    <lineage>
        <taxon>Bacteria</taxon>
        <taxon>Pseudomonadati</taxon>
        <taxon>Bacteroidota</taxon>
        <taxon>Flavobacteriia</taxon>
        <taxon>Flavobacteriales</taxon>
        <taxon>Flavobacteriaceae</taxon>
        <taxon>Aureibaculum</taxon>
    </lineage>
</organism>
<dbReference type="SUPFAM" id="SSF56935">
    <property type="entry name" value="Porins"/>
    <property type="match status" value="1"/>
</dbReference>
<evidence type="ECO:0000256" key="5">
    <source>
        <dbReference type="ARBA" id="ARBA00023136"/>
    </source>
</evidence>
<evidence type="ECO:0000256" key="2">
    <source>
        <dbReference type="ARBA" id="ARBA00022448"/>
    </source>
</evidence>
<dbReference type="KEGG" id="fbe:FF125_17210"/>